<dbReference type="SUPFAM" id="SSF51735">
    <property type="entry name" value="NAD(P)-binding Rossmann-fold domains"/>
    <property type="match status" value="1"/>
</dbReference>
<dbReference type="PANTHER" id="PTHR11695">
    <property type="entry name" value="ALCOHOL DEHYDROGENASE RELATED"/>
    <property type="match status" value="1"/>
</dbReference>
<reference evidence="2 3" key="1">
    <citation type="submission" date="2023-08" db="EMBL/GenBank/DDBJ databases">
        <title>Draft genome sequence of Algoriphagus confluentis.</title>
        <authorList>
            <person name="Takatani N."/>
            <person name="Hosokawa M."/>
            <person name="Sawabe T."/>
        </authorList>
    </citation>
    <scope>NUCLEOTIDE SEQUENCE [LARGE SCALE GENOMIC DNA]</scope>
    <source>
        <strain evidence="2 3">NBRC 111222</strain>
    </source>
</reference>
<dbReference type="CDD" id="cd08267">
    <property type="entry name" value="MDR1"/>
    <property type="match status" value="1"/>
</dbReference>
<dbReference type="EMBL" id="BTPD01000020">
    <property type="protein sequence ID" value="GMQ31525.1"/>
    <property type="molecule type" value="Genomic_DNA"/>
</dbReference>
<dbReference type="InterPro" id="IPR050700">
    <property type="entry name" value="YIM1/Zinc_Alcohol_DH_Fams"/>
</dbReference>
<dbReference type="InterPro" id="IPR011032">
    <property type="entry name" value="GroES-like_sf"/>
</dbReference>
<organism evidence="2 3">
    <name type="scientific">Algoriphagus confluentis</name>
    <dbReference type="NCBI Taxonomy" id="1697556"/>
    <lineage>
        <taxon>Bacteria</taxon>
        <taxon>Pseudomonadati</taxon>
        <taxon>Bacteroidota</taxon>
        <taxon>Cytophagia</taxon>
        <taxon>Cytophagales</taxon>
        <taxon>Cyclobacteriaceae</taxon>
        <taxon>Algoriphagus</taxon>
    </lineage>
</organism>
<accession>A0ABQ6PWC3</accession>
<protein>
    <submittedName>
        <fullName evidence="2">NAD(P)-dependent alcohol dehydrogenase</fullName>
    </submittedName>
</protein>
<dbReference type="Pfam" id="PF00107">
    <property type="entry name" value="ADH_zinc_N"/>
    <property type="match status" value="1"/>
</dbReference>
<evidence type="ECO:0000313" key="3">
    <source>
        <dbReference type="Proteomes" id="UP001338309"/>
    </source>
</evidence>
<dbReference type="Pfam" id="PF13602">
    <property type="entry name" value="ADH_zinc_N_2"/>
    <property type="match status" value="1"/>
</dbReference>
<dbReference type="Proteomes" id="UP001338309">
    <property type="component" value="Unassembled WGS sequence"/>
</dbReference>
<sequence>MIGKSIFLADFIKEDSVTNQKELTSKPLVDQSLQMKAAVCSHYGPPEVVKIQQTDMPLPGEDEILVMVIAADLNAADKRVRRLEISGFLRPLMRMVLGFNKPRRPILGTAFSGIVIRKGKKVNFFHPGDEVFGVTGLKFGAHAEYLVIKESGCVVTKPKHCSFEEAAALPFGGQTASYFLGKLGIKKRVNPKVLIIGSTGAVGTAAVQICKSYEINPTVVCSSQGLDLMKKMGVEQIICYDQTDYTKISEKFDLIFDAFGNSNKKACLKLLNTGGAYRSVGGLEISSDSKEQLYYLKTLVDQGKFKPVIDRFFSLDEIVEAHHYLDSGRKKGTIIIRIKP</sequence>
<dbReference type="InterPro" id="IPR036291">
    <property type="entry name" value="NAD(P)-bd_dom_sf"/>
</dbReference>
<gene>
    <name evidence="2" type="ORF">Aconfl_41700</name>
</gene>
<dbReference type="InterPro" id="IPR020843">
    <property type="entry name" value="ER"/>
</dbReference>
<dbReference type="InterPro" id="IPR013154">
    <property type="entry name" value="ADH-like_N"/>
</dbReference>
<dbReference type="Gene3D" id="3.90.180.10">
    <property type="entry name" value="Medium-chain alcohol dehydrogenases, catalytic domain"/>
    <property type="match status" value="1"/>
</dbReference>
<dbReference type="PANTHER" id="PTHR11695:SF648">
    <property type="entry name" value="ZINC-BINDING OXIDOREDUCTASE"/>
    <property type="match status" value="1"/>
</dbReference>
<feature type="domain" description="Enoyl reductase (ER)" evidence="1">
    <location>
        <begin position="44"/>
        <end position="336"/>
    </location>
</feature>
<dbReference type="InterPro" id="IPR013149">
    <property type="entry name" value="ADH-like_C"/>
</dbReference>
<comment type="caution">
    <text evidence="2">The sequence shown here is derived from an EMBL/GenBank/DDBJ whole genome shotgun (WGS) entry which is preliminary data.</text>
</comment>
<evidence type="ECO:0000313" key="2">
    <source>
        <dbReference type="EMBL" id="GMQ31525.1"/>
    </source>
</evidence>
<evidence type="ECO:0000259" key="1">
    <source>
        <dbReference type="SMART" id="SM00829"/>
    </source>
</evidence>
<dbReference type="SMART" id="SM00829">
    <property type="entry name" value="PKS_ER"/>
    <property type="match status" value="1"/>
</dbReference>
<keyword evidence="3" id="KW-1185">Reference proteome</keyword>
<name>A0ABQ6PWC3_9BACT</name>
<dbReference type="SUPFAM" id="SSF50129">
    <property type="entry name" value="GroES-like"/>
    <property type="match status" value="1"/>
</dbReference>
<proteinExistence type="predicted"/>
<dbReference type="Pfam" id="PF08240">
    <property type="entry name" value="ADH_N"/>
    <property type="match status" value="1"/>
</dbReference>
<dbReference type="Gene3D" id="3.40.50.720">
    <property type="entry name" value="NAD(P)-binding Rossmann-like Domain"/>
    <property type="match status" value="1"/>
</dbReference>